<proteinExistence type="predicted"/>
<feature type="compositionally biased region" description="Basic and acidic residues" evidence="1">
    <location>
        <begin position="29"/>
        <end position="47"/>
    </location>
</feature>
<dbReference type="AlphaFoldDB" id="A0A4Q9DFX6"/>
<protein>
    <submittedName>
        <fullName evidence="2">YfhD family protein</fullName>
    </submittedName>
</protein>
<accession>A0A4Q9DFX6</accession>
<evidence type="ECO:0000313" key="2">
    <source>
        <dbReference type="EMBL" id="TBL70420.1"/>
    </source>
</evidence>
<gene>
    <name evidence="2" type="ORF">EYB31_33430</name>
</gene>
<dbReference type="EMBL" id="SIRE01000032">
    <property type="protein sequence ID" value="TBL70420.1"/>
    <property type="molecule type" value="Genomic_DNA"/>
</dbReference>
<comment type="caution">
    <text evidence="2">The sequence shown here is derived from an EMBL/GenBank/DDBJ whole genome shotgun (WGS) entry which is preliminary data.</text>
</comment>
<feature type="region of interest" description="Disordered" evidence="1">
    <location>
        <begin position="1"/>
        <end position="47"/>
    </location>
</feature>
<name>A0A4Q9DFX6_9BACL</name>
<keyword evidence="3" id="KW-1185">Reference proteome</keyword>
<dbReference type="RefSeq" id="WP_131017939.1">
    <property type="nucleotide sequence ID" value="NZ_SIRE01000032.1"/>
</dbReference>
<dbReference type="Proteomes" id="UP000293142">
    <property type="component" value="Unassembled WGS sequence"/>
</dbReference>
<reference evidence="2 3" key="1">
    <citation type="submission" date="2019-02" db="EMBL/GenBank/DDBJ databases">
        <title>Paenibacillus sp. nov., isolated from surface-sterilized tissue of Thalictrum simplex L.</title>
        <authorList>
            <person name="Tuo L."/>
        </authorList>
    </citation>
    <scope>NUCLEOTIDE SEQUENCE [LARGE SCALE GENOMIC DNA]</scope>
    <source>
        <strain evidence="2 3">N2SHLJ1</strain>
    </source>
</reference>
<sequence length="47" mass="5069">MVKHNNKGNSLPIAKNEDVEFSADQADAADLKAAERADEADARQEGK</sequence>
<evidence type="ECO:0000256" key="1">
    <source>
        <dbReference type="SAM" id="MobiDB-lite"/>
    </source>
</evidence>
<evidence type="ECO:0000313" key="3">
    <source>
        <dbReference type="Proteomes" id="UP000293142"/>
    </source>
</evidence>
<organism evidence="2 3">
    <name type="scientific">Paenibacillus thalictri</name>
    <dbReference type="NCBI Taxonomy" id="2527873"/>
    <lineage>
        <taxon>Bacteria</taxon>
        <taxon>Bacillati</taxon>
        <taxon>Bacillota</taxon>
        <taxon>Bacilli</taxon>
        <taxon>Bacillales</taxon>
        <taxon>Paenibacillaceae</taxon>
        <taxon>Paenibacillus</taxon>
    </lineage>
</organism>